<dbReference type="SMART" id="SM00382">
    <property type="entry name" value="AAA"/>
    <property type="match status" value="2"/>
</dbReference>
<dbReference type="GO" id="GO:0003746">
    <property type="term" value="F:translation elongation factor activity"/>
    <property type="evidence" value="ECO:0007669"/>
    <property type="project" value="UniProtKB-KW"/>
</dbReference>
<dbReference type="Pfam" id="PF23321">
    <property type="entry name" value="R1_ABCA1"/>
    <property type="match status" value="1"/>
</dbReference>
<dbReference type="InterPro" id="IPR003593">
    <property type="entry name" value="AAA+_ATPase"/>
</dbReference>
<feature type="transmembrane region" description="Helical" evidence="16">
    <location>
        <begin position="579"/>
        <end position="600"/>
    </location>
</feature>
<dbReference type="FunFam" id="2.30.30.30:FF:000007">
    <property type="entry name" value="Eukaryotic translation initiation factor 5A"/>
    <property type="match status" value="1"/>
</dbReference>
<dbReference type="InterPro" id="IPR012340">
    <property type="entry name" value="NA-bd_OB-fold"/>
</dbReference>
<feature type="transmembrane region" description="Helical" evidence="16">
    <location>
        <begin position="1595"/>
        <end position="1616"/>
    </location>
</feature>
<dbReference type="InterPro" id="IPR056264">
    <property type="entry name" value="R2_ABCA1-4-like"/>
</dbReference>
<comment type="subcellular location">
    <subcellularLocation>
        <location evidence="2">Cytoplasm</location>
    </subcellularLocation>
    <subcellularLocation>
        <location evidence="1">Membrane</location>
        <topology evidence="1">Multi-pass membrane protein</topology>
    </subcellularLocation>
</comment>
<keyword evidence="15 16" id="KW-0472">Membrane</keyword>
<dbReference type="PANTHER" id="PTHR19229">
    <property type="entry name" value="ATP-BINDING CASSETTE TRANSPORTER SUBFAMILY A ABCA"/>
    <property type="match status" value="1"/>
</dbReference>
<evidence type="ECO:0000259" key="17">
    <source>
        <dbReference type="PROSITE" id="PS50893"/>
    </source>
</evidence>
<keyword evidence="14" id="KW-0385">Hypusine</keyword>
<dbReference type="Pfam" id="PF12698">
    <property type="entry name" value="ABC2_membrane_3"/>
    <property type="match status" value="2"/>
</dbReference>
<dbReference type="Pfam" id="PF00005">
    <property type="entry name" value="ABC_tran"/>
    <property type="match status" value="2"/>
</dbReference>
<name>A0A1X7TSU6_AMPQE</name>
<feature type="transmembrane region" description="Helical" evidence="16">
    <location>
        <begin position="474"/>
        <end position="497"/>
    </location>
</feature>
<dbReference type="InParanoid" id="A0A1X7TSU6"/>
<keyword evidence="4" id="KW-0813">Transport</keyword>
<evidence type="ECO:0000256" key="6">
    <source>
        <dbReference type="ARBA" id="ARBA00022692"/>
    </source>
</evidence>
<keyword evidence="12" id="KW-0648">Protein biosynthesis</keyword>
<keyword evidence="9" id="KW-0251">Elongation factor</keyword>
<dbReference type="GO" id="GO:0140359">
    <property type="term" value="F:ABC-type transporter activity"/>
    <property type="evidence" value="ECO:0007669"/>
    <property type="project" value="InterPro"/>
</dbReference>
<feature type="transmembrane region" description="Helical" evidence="16">
    <location>
        <begin position="1449"/>
        <end position="1473"/>
    </location>
</feature>
<feature type="transmembrane region" description="Helical" evidence="16">
    <location>
        <begin position="191"/>
        <end position="214"/>
    </location>
</feature>
<feature type="transmembrane region" description="Helical" evidence="16">
    <location>
        <begin position="1534"/>
        <end position="1555"/>
    </location>
</feature>
<dbReference type="EnsemblMetazoa" id="Aqu2.1.18291_001">
    <property type="protein sequence ID" value="Aqu2.1.18291_001"/>
    <property type="gene ID" value="Aqu2.1.18291"/>
</dbReference>
<dbReference type="GO" id="GO:0003723">
    <property type="term" value="F:RNA binding"/>
    <property type="evidence" value="ECO:0007669"/>
    <property type="project" value="UniProtKB-KW"/>
</dbReference>
<keyword evidence="13 16" id="KW-1133">Transmembrane helix</keyword>
<dbReference type="GO" id="GO:0045901">
    <property type="term" value="P:positive regulation of translational elongation"/>
    <property type="evidence" value="ECO:0007669"/>
    <property type="project" value="InterPro"/>
</dbReference>
<keyword evidence="10" id="KW-0067">ATP-binding</keyword>
<dbReference type="InterPro" id="IPR003439">
    <property type="entry name" value="ABC_transporter-like_ATP-bd"/>
</dbReference>
<feature type="transmembrane region" description="Helical" evidence="16">
    <location>
        <begin position="389"/>
        <end position="414"/>
    </location>
</feature>
<evidence type="ECO:0000256" key="12">
    <source>
        <dbReference type="ARBA" id="ARBA00022917"/>
    </source>
</evidence>
<feature type="domain" description="ABC transporter" evidence="17">
    <location>
        <begin position="661"/>
        <end position="896"/>
    </location>
</feature>
<feature type="transmembrane region" description="Helical" evidence="16">
    <location>
        <begin position="503"/>
        <end position="522"/>
    </location>
</feature>
<feature type="transmembrane region" description="Helical" evidence="16">
    <location>
        <begin position="437"/>
        <end position="462"/>
    </location>
</feature>
<dbReference type="FunFam" id="3.40.50.300:FF:000327">
    <property type="entry name" value="ATP-binding cassette sub-family A member 3"/>
    <property type="match status" value="1"/>
</dbReference>
<dbReference type="Gene3D" id="2.30.30.30">
    <property type="match status" value="1"/>
</dbReference>
<dbReference type="Gene3D" id="3.40.50.300">
    <property type="entry name" value="P-loop containing nucleotide triphosphate hydrolases"/>
    <property type="match status" value="2"/>
</dbReference>
<comment type="similarity">
    <text evidence="3">Belongs to the eIF-5A family.</text>
</comment>
<dbReference type="Gene3D" id="2.40.50.140">
    <property type="entry name" value="Nucleic acid-binding proteins"/>
    <property type="match status" value="1"/>
</dbReference>
<dbReference type="InterPro" id="IPR008991">
    <property type="entry name" value="Translation_prot_SH3-like_sf"/>
</dbReference>
<dbReference type="OrthoDB" id="6512918at2759"/>
<dbReference type="GO" id="GO:0005319">
    <property type="term" value="F:lipid transporter activity"/>
    <property type="evidence" value="ECO:0007669"/>
    <property type="project" value="TreeGrafter"/>
</dbReference>
<dbReference type="PROSITE" id="PS00302">
    <property type="entry name" value="IF5A_HYPUSINE"/>
    <property type="match status" value="1"/>
</dbReference>
<keyword evidence="6 16" id="KW-0812">Transmembrane</keyword>
<feature type="transmembrane region" description="Helical" evidence="16">
    <location>
        <begin position="1561"/>
        <end position="1583"/>
    </location>
</feature>
<feature type="transmembrane region" description="Helical" evidence="16">
    <location>
        <begin position="1649"/>
        <end position="1667"/>
    </location>
</feature>
<dbReference type="InterPro" id="IPR020189">
    <property type="entry name" value="IF5A_C"/>
</dbReference>
<dbReference type="Pfam" id="PF01287">
    <property type="entry name" value="eIF-5a"/>
    <property type="match status" value="1"/>
</dbReference>
<evidence type="ECO:0000256" key="2">
    <source>
        <dbReference type="ARBA" id="ARBA00004496"/>
    </source>
</evidence>
<evidence type="ECO:0000256" key="9">
    <source>
        <dbReference type="ARBA" id="ARBA00022768"/>
    </source>
</evidence>
<evidence type="ECO:0000256" key="4">
    <source>
        <dbReference type="ARBA" id="ARBA00022448"/>
    </source>
</evidence>
<evidence type="ECO:0000256" key="16">
    <source>
        <dbReference type="SAM" id="Phobius"/>
    </source>
</evidence>
<dbReference type="InterPro" id="IPR013525">
    <property type="entry name" value="ABC2_TM"/>
</dbReference>
<dbReference type="InterPro" id="IPR014722">
    <property type="entry name" value="Rib_uL2_dom2"/>
</dbReference>
<evidence type="ECO:0000256" key="7">
    <source>
        <dbReference type="ARBA" id="ARBA00022737"/>
    </source>
</evidence>
<keyword evidence="5" id="KW-0963">Cytoplasm</keyword>
<feature type="transmembrane region" description="Helical" evidence="16">
    <location>
        <begin position="1509"/>
        <end position="1527"/>
    </location>
</feature>
<dbReference type="InterPro" id="IPR048670">
    <property type="entry name" value="IF5A-like_N"/>
</dbReference>
<evidence type="ECO:0000313" key="18">
    <source>
        <dbReference type="EnsemblMetazoa" id="Aqu2.1.18291_001"/>
    </source>
</evidence>
<feature type="domain" description="ABC transporter" evidence="17">
    <location>
        <begin position="1717"/>
        <end position="1963"/>
    </location>
</feature>
<evidence type="ECO:0000256" key="5">
    <source>
        <dbReference type="ARBA" id="ARBA00022490"/>
    </source>
</evidence>
<accession>A0A1X7TSU6</accession>
<evidence type="ECO:0000256" key="11">
    <source>
        <dbReference type="ARBA" id="ARBA00022884"/>
    </source>
</evidence>
<evidence type="ECO:0000256" key="8">
    <source>
        <dbReference type="ARBA" id="ARBA00022741"/>
    </source>
</evidence>
<dbReference type="InterPro" id="IPR026082">
    <property type="entry name" value="ABCA"/>
</dbReference>
<dbReference type="SUPFAM" id="SSF52540">
    <property type="entry name" value="P-loop containing nucleoside triphosphate hydrolases"/>
    <property type="match status" value="2"/>
</dbReference>
<dbReference type="GO" id="GO:0043022">
    <property type="term" value="F:ribosome binding"/>
    <property type="evidence" value="ECO:0007669"/>
    <property type="project" value="InterPro"/>
</dbReference>
<dbReference type="GO" id="GO:0005737">
    <property type="term" value="C:cytoplasm"/>
    <property type="evidence" value="ECO:0007669"/>
    <property type="project" value="UniProtKB-SubCell"/>
</dbReference>
<feature type="transmembrane region" description="Helical" evidence="16">
    <location>
        <begin position="1084"/>
        <end position="1106"/>
    </location>
</feature>
<dbReference type="GO" id="GO:0016020">
    <property type="term" value="C:membrane"/>
    <property type="evidence" value="ECO:0007669"/>
    <property type="project" value="UniProtKB-SubCell"/>
</dbReference>
<dbReference type="SMART" id="SM01376">
    <property type="entry name" value="eIF-5a"/>
    <property type="match status" value="1"/>
</dbReference>
<dbReference type="InterPro" id="IPR001884">
    <property type="entry name" value="IF5A-like"/>
</dbReference>
<proteinExistence type="inferred from homology"/>
<organism evidence="18">
    <name type="scientific">Amphimedon queenslandica</name>
    <name type="common">Sponge</name>
    <dbReference type="NCBI Taxonomy" id="400682"/>
    <lineage>
        <taxon>Eukaryota</taxon>
        <taxon>Metazoa</taxon>
        <taxon>Porifera</taxon>
        <taxon>Demospongiae</taxon>
        <taxon>Heteroscleromorpha</taxon>
        <taxon>Haplosclerida</taxon>
        <taxon>Niphatidae</taxon>
        <taxon>Amphimedon</taxon>
    </lineage>
</organism>
<dbReference type="GO" id="GO:0005524">
    <property type="term" value="F:ATP binding"/>
    <property type="evidence" value="ECO:0007669"/>
    <property type="project" value="UniProtKB-KW"/>
</dbReference>
<dbReference type="InterPro" id="IPR027417">
    <property type="entry name" value="P-loop_NTPase"/>
</dbReference>
<evidence type="ECO:0000256" key="3">
    <source>
        <dbReference type="ARBA" id="ARBA00006016"/>
    </source>
</evidence>
<dbReference type="FunFam" id="3.40.50.300:FF:000298">
    <property type="entry name" value="ATP-binding cassette sub-family A member 12"/>
    <property type="match status" value="1"/>
</dbReference>
<dbReference type="PANTHER" id="PTHR19229:SF268">
    <property type="entry name" value="ABC TRANSPORTER DOMAIN-CONTAINING PROTEIN"/>
    <property type="match status" value="1"/>
</dbReference>
<dbReference type="CDD" id="cd03263">
    <property type="entry name" value="ABC_subfamily_A"/>
    <property type="match status" value="2"/>
</dbReference>
<dbReference type="GO" id="GO:0016887">
    <property type="term" value="F:ATP hydrolysis activity"/>
    <property type="evidence" value="ECO:0007669"/>
    <property type="project" value="InterPro"/>
</dbReference>
<dbReference type="SUPFAM" id="SSF50249">
    <property type="entry name" value="Nucleic acid-binding proteins"/>
    <property type="match status" value="1"/>
</dbReference>
<evidence type="ECO:0000256" key="13">
    <source>
        <dbReference type="ARBA" id="ARBA00022989"/>
    </source>
</evidence>
<evidence type="ECO:0000256" key="10">
    <source>
        <dbReference type="ARBA" id="ARBA00022840"/>
    </source>
</evidence>
<sequence length="2062" mass="230957">MALCNDFFGGDADMSFTCPVKCSSLRKGGYAMLQGFPCKIMELSKAQPGKHGHAKMHLIGLDVFTGRKHEDICPTKENIEVPVLKRTDYQLINVDGDFLELMDQAGRLRDDVRRLSLEKQLDKEISQLWGKNQDVIITLLEGMGQRFRPAEEGTAQKMKPSGRCWKSCSLLTQQYFLLLWKNFILQFRRPIGTVFEIVLPLLAVIFLVGLRLGLFKGDDICFRTFDTTRLTDNDQNDYYRNKIYYAPNSSEANELAQVFFAPMIGKTSNEVVGFPTEDDFIRSIKNESEGYGCFSRIIGIYFESLSNDTKYSIRFPNCNDEWNTNSVSNQFDTGGGAITDNYYLITGFMQVEKVMNEAIVKWKTGEYVDDTYDTVNIRQFPYPQYRQDFFLDFVNVVLPLFMILTFLYSAGVFVKELVLEKESRIRETMKMMGLSNWILWTTWFTKQLLFYFVPLVIMTILLKYGRIFAMSNVFLIFLFLFFFLVSGIAFCFFVSVWFNSARIGLLAGFILWFVSFFPYLILGPLYSTLNFGTKIGTCFLSNTCVGYGVYVLTTLEVRLEGLSFENFARPLSIVDSFNMGWVIFMMIVDTVLYMVLYWYIDAVKPGRYGVPKPLYFPFLPSYWCGYRRSKPLSEEELAALSQATDDPTAHEEEPVDLPVGISIDKLTKVFDRMSLKKRKLAVDHLTLKMFKGQITALLGHNGAGKTTTMSILTGLYPPTEGRAAINGLDVVNDIDLIRYNLGICPQHNVLFDRLTVSEHLSFFARLKGCPGHRVKQEVPAMIADLNLVDKTKTQSKKLSGGMKRKLSVGIALVGGSEVVILDEPTSGMDPYARRATWDLLIRHKEGRTILLTTHFMDEADLLGDRIAIMAEGKLKCSGSSLFLKTRYGVGYHLTVVKDPSCNVDNVVSLVERMVTGAAVSTNIGSELSFTLPSQSSHLFAQLFDSFENQKDALGISSFGVSLTTMEEVFMRVSTGYDNTLLNSKAQSVPSGPVGAAIPPKSDAEDETDLSVNLNEEEGVAVKNPRTRKQSGRRYSTLAEADEEGYGTMMSQSNSVLNTGLLLWVQQFAAMFLKRFYHSIRFWQAVIWQLVIPLIFVLFGLIVAKVVPKVATRATSPSRVLSIDNSAPSNNVSLFWASFDPSLSFTDSEVAFLGSTNFFDFTDSVSSINDSVETISDTSSCCQYKYQILDKYCASRSTSDLRSTCGNSDNFGYKPCLNCLGCCYGISDYYYCDNYGTAISGCPLNPSISVNDHDDLSGPVDSVNVFVAEKLLQLSEEVKLYNFFLIYQAGYVVHAPEPVYSTCGNFDNEDNTCAYLNYALKEENSCSSDDPNLNCFQLDNSYWNYSYSSSKDSCQSESCSLSSSSICSCSSTQDNTCQMSRISQPSPPDTKPTVTIWYNNQAYHMAAAALNGFYNLYLKSKNSGVSITVTNDPLPKDLNDDDDFVNTADFGFGLMISILSMFGLSFLYSSFIVFPIQEKQSKAKHLQFVSGVNASSYWLGTYVWDLINAYIPAIIIIILFAAFNVEGFEKENLAAVFGLVMLSCWACIPVNYSFSFIFSNPLVGFCIMLCLYFFLPLIFQITVLALTFSYPKTAKVLNYIFLVHPGFSLMSGLNLAYNNQLNKYNCEKDEYCDSYIKDIFQFSYPGIGHIFLYMIIEGIIFLVLSVLIERHFFIPDLKQMLGHKSTSSSLPLPNEDNDVAEERRRINDSEYSAEGEAVIIKNLVKVYKDIPATICPCTPSCQHGCKLAVSDVNLIIPTGECFGLLGVNGAGKTTTFKILTGDITPTSGTAVLSGYDISTQLHSVQQRIGYCPQFDALIERLTGREFLTMFARLRGIREKAIKGVVQSVIDRLDLSKYADKRCGTYSGGNKRKLSTAVALVGDPPIVLLDEPTTGMDPATRRYLWNVLIEVIRNGRSVILTSHSMEECEALCTRLAIMVNGRFKCLGSIQHLKSKFGHGYTLQIKVRPLPPQEGGGPGVRPGASPYDTGQIQHFVGSVFPGSLLLEQHQGSVTYQVPSEGITWSRIFSTVEHYKESLNIADYSVCQTTLEQVFINFAQEQYVED</sequence>
<evidence type="ECO:0000256" key="1">
    <source>
        <dbReference type="ARBA" id="ARBA00004141"/>
    </source>
</evidence>
<dbReference type="GO" id="GO:0045905">
    <property type="term" value="P:positive regulation of translational termination"/>
    <property type="evidence" value="ECO:0007669"/>
    <property type="project" value="InterPro"/>
</dbReference>
<dbReference type="STRING" id="400682.A0A1X7TSU6"/>
<evidence type="ECO:0000256" key="14">
    <source>
        <dbReference type="ARBA" id="ARBA00023071"/>
    </source>
</evidence>
<dbReference type="InterPro" id="IPR017871">
    <property type="entry name" value="ABC_transporter-like_CS"/>
</dbReference>
<dbReference type="PROSITE" id="PS00211">
    <property type="entry name" value="ABC_TRANSPORTER_1"/>
    <property type="match status" value="1"/>
</dbReference>
<reference evidence="18" key="1">
    <citation type="submission" date="2017-05" db="UniProtKB">
        <authorList>
            <consortium name="EnsemblMetazoa"/>
        </authorList>
    </citation>
    <scope>IDENTIFICATION</scope>
</reference>
<dbReference type="InterPro" id="IPR019769">
    <property type="entry name" value="Trans_elong_IF5A_hypusine_site"/>
</dbReference>
<protein>
    <recommendedName>
        <fullName evidence="17">ABC transporter domain-containing protein</fullName>
    </recommendedName>
</protein>
<dbReference type="NCBIfam" id="TIGR00037">
    <property type="entry name" value="eIF_5A"/>
    <property type="match status" value="1"/>
</dbReference>
<dbReference type="SUPFAM" id="SSF50104">
    <property type="entry name" value="Translation proteins SH3-like domain"/>
    <property type="match status" value="1"/>
</dbReference>
<keyword evidence="8" id="KW-0547">Nucleotide-binding</keyword>
<evidence type="ECO:0000256" key="15">
    <source>
        <dbReference type="ARBA" id="ARBA00023136"/>
    </source>
</evidence>
<keyword evidence="7" id="KW-0677">Repeat</keyword>
<dbReference type="eggNOG" id="KOG3271">
    <property type="taxonomic scope" value="Eukaryota"/>
</dbReference>
<keyword evidence="11" id="KW-0694">RNA-binding</keyword>
<dbReference type="Pfam" id="PF21485">
    <property type="entry name" value="IF5A-like_N"/>
    <property type="match status" value="1"/>
</dbReference>
<dbReference type="PROSITE" id="PS50893">
    <property type="entry name" value="ABC_TRANSPORTER_2"/>
    <property type="match status" value="2"/>
</dbReference>